<dbReference type="HOGENOM" id="CLU_2074726_0_0_1"/>
<accession>L8WSE4</accession>
<reference evidence="2 3" key="1">
    <citation type="journal article" date="2013" name="Nat. Commun.">
        <title>The evolution and pathogenic mechanisms of the rice sheath blight pathogen.</title>
        <authorList>
            <person name="Zheng A."/>
            <person name="Lin R."/>
            <person name="Xu L."/>
            <person name="Qin P."/>
            <person name="Tang C."/>
            <person name="Ai P."/>
            <person name="Zhang D."/>
            <person name="Liu Y."/>
            <person name="Sun Z."/>
            <person name="Feng H."/>
            <person name="Wang Y."/>
            <person name="Chen Y."/>
            <person name="Liang X."/>
            <person name="Fu R."/>
            <person name="Li Q."/>
            <person name="Zhang J."/>
            <person name="Yu X."/>
            <person name="Xie Z."/>
            <person name="Ding L."/>
            <person name="Guan P."/>
            <person name="Tang J."/>
            <person name="Liang Y."/>
            <person name="Wang S."/>
            <person name="Deng Q."/>
            <person name="Li S."/>
            <person name="Zhu J."/>
            <person name="Wang L."/>
            <person name="Liu H."/>
            <person name="Li P."/>
        </authorList>
    </citation>
    <scope>NUCLEOTIDE SEQUENCE [LARGE SCALE GENOMIC DNA]</scope>
    <source>
        <strain evidence="3">AG-1 IA</strain>
    </source>
</reference>
<name>L8WSE4_THACA</name>
<gene>
    <name evidence="2" type="ORF">AG1IA_06314</name>
</gene>
<dbReference type="Proteomes" id="UP000011668">
    <property type="component" value="Unassembled WGS sequence"/>
</dbReference>
<feature type="region of interest" description="Disordered" evidence="1">
    <location>
        <begin position="97"/>
        <end position="118"/>
    </location>
</feature>
<evidence type="ECO:0000313" key="3">
    <source>
        <dbReference type="Proteomes" id="UP000011668"/>
    </source>
</evidence>
<dbReference type="OrthoDB" id="3230070at2759"/>
<dbReference type="EMBL" id="AFRT01001668">
    <property type="protein sequence ID" value="ELU39663.1"/>
    <property type="molecule type" value="Genomic_DNA"/>
</dbReference>
<dbReference type="AlphaFoldDB" id="L8WSE4"/>
<evidence type="ECO:0000313" key="2">
    <source>
        <dbReference type="EMBL" id="ELU39663.1"/>
    </source>
</evidence>
<evidence type="ECO:0000256" key="1">
    <source>
        <dbReference type="SAM" id="MobiDB-lite"/>
    </source>
</evidence>
<protein>
    <submittedName>
        <fullName evidence="2">Uncharacterized protein</fullName>
    </submittedName>
</protein>
<comment type="caution">
    <text evidence="2">The sequence shown here is derived from an EMBL/GenBank/DDBJ whole genome shotgun (WGS) entry which is preliminary data.</text>
</comment>
<proteinExistence type="predicted"/>
<keyword evidence="3" id="KW-1185">Reference proteome</keyword>
<organism evidence="2 3">
    <name type="scientific">Thanatephorus cucumeris (strain AG1-IA)</name>
    <name type="common">Rice sheath blight fungus</name>
    <name type="synonym">Rhizoctonia solani</name>
    <dbReference type="NCBI Taxonomy" id="983506"/>
    <lineage>
        <taxon>Eukaryota</taxon>
        <taxon>Fungi</taxon>
        <taxon>Dikarya</taxon>
        <taxon>Basidiomycota</taxon>
        <taxon>Agaricomycotina</taxon>
        <taxon>Agaricomycetes</taxon>
        <taxon>Cantharellales</taxon>
        <taxon>Ceratobasidiaceae</taxon>
        <taxon>Rhizoctonia</taxon>
        <taxon>Rhizoctonia solani AG-1</taxon>
    </lineage>
</organism>
<sequence>MSLRRGRHIHVSVALKLHPIFNKSGLGKELKCHLVQSITRHGHNGEYFTQFHPGLNRRCSCGEWVETIAPCKFGLRPNATPYPSYLPSMPISIVRSLTEGSQSSNTRHRRLVYHESNS</sequence>